<dbReference type="Gene3D" id="2.130.10.10">
    <property type="entry name" value="YVTN repeat-like/Quinoprotein amine dehydrogenase"/>
    <property type="match status" value="1"/>
</dbReference>
<protein>
    <submittedName>
        <fullName evidence="1">Uncharacterized protein</fullName>
    </submittedName>
</protein>
<dbReference type="EMBL" id="CP013023">
    <property type="protein sequence ID" value="ANF95709.1"/>
    <property type="molecule type" value="Genomic_DNA"/>
</dbReference>
<gene>
    <name evidence="1" type="ORF">AR543_06645</name>
</gene>
<keyword evidence="2" id="KW-1185">Reference proteome</keyword>
<name>A0A172ZDV1_9BACL</name>
<dbReference type="OrthoDB" id="2522842at2"/>
<dbReference type="InterPro" id="IPR011044">
    <property type="entry name" value="Quino_amine_DH_bsu"/>
</dbReference>
<reference evidence="2" key="1">
    <citation type="submission" date="2015-10" db="EMBL/GenBank/DDBJ databases">
        <title>Genome of Paenibacillus bovis sp. nov.</title>
        <authorList>
            <person name="Wu Z."/>
            <person name="Gao C."/>
            <person name="Liu Z."/>
            <person name="Zheng H."/>
        </authorList>
    </citation>
    <scope>NUCLEOTIDE SEQUENCE [LARGE SCALE GENOMIC DNA]</scope>
    <source>
        <strain evidence="2">BD3526</strain>
    </source>
</reference>
<evidence type="ECO:0000313" key="2">
    <source>
        <dbReference type="Proteomes" id="UP000078148"/>
    </source>
</evidence>
<reference evidence="1 2" key="2">
    <citation type="journal article" date="2016" name="Int. J. Syst. Evol. Microbiol.">
        <title>Paenibacillus bovis sp. nov., isolated from raw yak (Bos grunniens) milk.</title>
        <authorList>
            <person name="Gao C."/>
            <person name="Han J."/>
            <person name="Liu Z."/>
            <person name="Xu X."/>
            <person name="Hang F."/>
            <person name="Wu Z."/>
        </authorList>
    </citation>
    <scope>NUCLEOTIDE SEQUENCE [LARGE SCALE GENOMIC DNA]</scope>
    <source>
        <strain evidence="1 2">BD3526</strain>
    </source>
</reference>
<proteinExistence type="predicted"/>
<organism evidence="1 2">
    <name type="scientific">Paenibacillus bovis</name>
    <dbReference type="NCBI Taxonomy" id="1616788"/>
    <lineage>
        <taxon>Bacteria</taxon>
        <taxon>Bacillati</taxon>
        <taxon>Bacillota</taxon>
        <taxon>Bacilli</taxon>
        <taxon>Bacillales</taxon>
        <taxon>Paenibacillaceae</taxon>
        <taxon>Paenibacillus</taxon>
    </lineage>
</organism>
<dbReference type="RefSeq" id="WP_060532891.1">
    <property type="nucleotide sequence ID" value="NZ_CP013023.1"/>
</dbReference>
<dbReference type="InterPro" id="IPR015943">
    <property type="entry name" value="WD40/YVTN_repeat-like_dom_sf"/>
</dbReference>
<dbReference type="AlphaFoldDB" id="A0A172ZDV1"/>
<dbReference type="KEGG" id="pbv:AR543_06645"/>
<sequence length="417" mass="46759">MVKWIGRLIGTALILSLVISMNSTIMHAEQSNIVGSESLSPQAVLGQSIKAVKIADPKGKLNTASYQVQFAKDSKDFFSIHSMSPDRSGEHLIIMYQTEDEFFASVKDKRQGFRIASIQVKNGKKVWETVIQNERPHDGVYGVESNGEMFVAGEDKDTFYLHTINEKTGKMTRTIKQPHPAASTFMLWDYWLMNNNQLVVSYAINNKSTLRYFDPAGKLLNTRTLSGTVWDAEADHIVVTDGNALRYTLSVQDHKGNATFKKSIVNKDYSLFVYLLPDLSVAVESGMPTPKGYACRLTKYDAKGKKQWQHAITGPDFPYYEKGNHLMAVHKSSNKVFFLNDQGKETHPLAGNGTINLAAKEIYFEGQTTRIADAQTMKWLAELQYQGEKPRVAWLGKQQLAVYDTKNSVIAAIRIKG</sequence>
<dbReference type="SUPFAM" id="SSF50969">
    <property type="entry name" value="YVTN repeat-like/Quinoprotein amine dehydrogenase"/>
    <property type="match status" value="1"/>
</dbReference>
<accession>A0A172ZDV1</accession>
<dbReference type="Proteomes" id="UP000078148">
    <property type="component" value="Chromosome"/>
</dbReference>
<evidence type="ECO:0000313" key="1">
    <source>
        <dbReference type="EMBL" id="ANF95709.1"/>
    </source>
</evidence>